<organism evidence="2">
    <name type="scientific">Streptomyces pristinaespiralis</name>
    <dbReference type="NCBI Taxonomy" id="38300"/>
    <lineage>
        <taxon>Bacteria</taxon>
        <taxon>Bacillati</taxon>
        <taxon>Actinomycetota</taxon>
        <taxon>Actinomycetes</taxon>
        <taxon>Kitasatosporales</taxon>
        <taxon>Streptomycetaceae</taxon>
        <taxon>Streptomyces</taxon>
    </lineage>
</organism>
<dbReference type="KEGG" id="spri:SPRI_1362"/>
<dbReference type="InterPro" id="IPR004675">
    <property type="entry name" value="AhpD_core"/>
</dbReference>
<accession>A0A0M5J0E5</accession>
<dbReference type="GO" id="GO:0051920">
    <property type="term" value="F:peroxiredoxin activity"/>
    <property type="evidence" value="ECO:0007669"/>
    <property type="project" value="InterPro"/>
</dbReference>
<dbReference type="SUPFAM" id="SSF69118">
    <property type="entry name" value="AhpD-like"/>
    <property type="match status" value="1"/>
</dbReference>
<dbReference type="OrthoDB" id="3342615at2"/>
<dbReference type="GO" id="GO:0003677">
    <property type="term" value="F:DNA binding"/>
    <property type="evidence" value="ECO:0007669"/>
    <property type="project" value="UniProtKB-KW"/>
</dbReference>
<name>A0A0M5J0E5_STRPR</name>
<evidence type="ECO:0000313" key="2">
    <source>
        <dbReference type="EMBL" id="ALC19668.1"/>
    </source>
</evidence>
<dbReference type="AlphaFoldDB" id="A0A0M5J0E5"/>
<feature type="domain" description="Carboxymuconolactone decarboxylase-like" evidence="1">
    <location>
        <begin position="50"/>
        <end position="96"/>
    </location>
</feature>
<dbReference type="Proteomes" id="UP000060513">
    <property type="component" value="Chromosome"/>
</dbReference>
<evidence type="ECO:0000313" key="3">
    <source>
        <dbReference type="Proteomes" id="UP000060513"/>
    </source>
</evidence>
<dbReference type="Pfam" id="PF02627">
    <property type="entry name" value="CMD"/>
    <property type="match status" value="1"/>
</dbReference>
<dbReference type="EMBL" id="CP011340">
    <property type="protein sequence ID" value="ALC19668.1"/>
    <property type="molecule type" value="Genomic_DNA"/>
</dbReference>
<dbReference type="Gene3D" id="1.20.1290.10">
    <property type="entry name" value="AhpD-like"/>
    <property type="match status" value="1"/>
</dbReference>
<dbReference type="RefSeq" id="WP_053556761.1">
    <property type="nucleotide sequence ID" value="NZ_CP011340.1"/>
</dbReference>
<proteinExistence type="predicted"/>
<dbReference type="PATRIC" id="fig|38300.4.peg.1450"/>
<dbReference type="InterPro" id="IPR029032">
    <property type="entry name" value="AhpD-like"/>
</dbReference>
<dbReference type="GeneID" id="97237569"/>
<evidence type="ECO:0000259" key="1">
    <source>
        <dbReference type="Pfam" id="PF02627"/>
    </source>
</evidence>
<sequence>MTRAFRFTDPAPPSAATGVTADVYGQMARDFGIERAATFVVLSDSPPLMTGAWALLRESLLAGRVSRTDKEVVAAGVSLANRCPFCVDAHTVLLHATGDHALAETIARGEEPADAGHRRLLAWGKDIRGPRPFPAEQTPEHLGTALAFHFINRIVSALLNENMLPGGAQKYRLVRSAAGRSLARTVRREVPPGESLELLRTSGTEPAWAAGTAVGTAYAALREAALMGAGLLSEDDRALVRKTVADHDGVAHPPLSAEWLPDREESPGARLALLAALAPYRITEEDVRAWRTPRHTDHCLVHLTAYGAITAVERIEEQL</sequence>
<dbReference type="InterPro" id="IPR003779">
    <property type="entry name" value="CMD-like"/>
</dbReference>
<protein>
    <submittedName>
        <fullName evidence="2">DNA-binding protein</fullName>
    </submittedName>
</protein>
<dbReference type="STRING" id="38300.SPRI_1362"/>
<reference evidence="2 3" key="1">
    <citation type="submission" date="2015-08" db="EMBL/GenBank/DDBJ databases">
        <title>Genome sequence of the pristinamycin over-producing bacterium Streptomyces pristinaespiralis HCCB10218.</title>
        <authorList>
            <person name="Tian J."/>
            <person name="Yang J."/>
            <person name="Li L."/>
            <person name="Ruan L."/>
            <person name="Wei W."/>
            <person name="Zheng G."/>
            <person name="Wei Z."/>
            <person name="Yang S."/>
            <person name="Ge M."/>
            <person name="Jiang W."/>
            <person name="Lu Y."/>
        </authorList>
    </citation>
    <scope>NUCLEOTIDE SEQUENCE [LARGE SCALE GENOMIC DNA]</scope>
    <source>
        <strain evidence="2 3">HCCB 10218</strain>
    </source>
</reference>
<gene>
    <name evidence="2" type="ORF">SPRI_1362</name>
</gene>
<keyword evidence="2" id="KW-0238">DNA-binding</keyword>
<dbReference type="NCBIfam" id="TIGR00778">
    <property type="entry name" value="ahpD_dom"/>
    <property type="match status" value="1"/>
</dbReference>